<feature type="transmembrane region" description="Helical" evidence="7">
    <location>
        <begin position="160"/>
        <end position="182"/>
    </location>
</feature>
<feature type="transmembrane region" description="Helical" evidence="7">
    <location>
        <begin position="385"/>
        <end position="407"/>
    </location>
</feature>
<feature type="transmembrane region" description="Helical" evidence="7">
    <location>
        <begin position="130"/>
        <end position="148"/>
    </location>
</feature>
<dbReference type="InterPro" id="IPR036259">
    <property type="entry name" value="MFS_trans_sf"/>
</dbReference>
<protein>
    <submittedName>
        <fullName evidence="9">Hexose transporter</fullName>
    </submittedName>
</protein>
<sequence length="530" mass="59263">MSTEVQTVSQVLVAYPPKKWYHDWQALRLYLVLFPGVLFVSGTVGYDGSMLNGLQSLDTFKEFFHPTTAVTGLLNSSYGLGSILSFPFAPLIASRYGRRQVVIVNSFIMFVGAALQGSAKNVGMFCVARILFGFAATTSTNSAPAYVAELAHPRDRRFITALYNGTYYIGAIMAAWITYGTFPLTTTYGWRIPSYLQGAVALINLVFVLFVPESPRYLIARGRHEEAHRLLARIHGDGDDDLNNPLVKAELAEITHHIEAELNAYGGSVWNEFFTQPVHRKRLFLLAFIGQGMNWSGNGIVSYYLSKVLTVVGVTEQGDQTKINGILQVVSFVTCLVASWVATWSRRRTQFMVSIATMFFSFLAVTIANSVVAKDENNRHASVSVIVFVFLFMCGYNWAFNPLAYAYPVEFLPYNIRTIGVSWLSLWCMGVGFANTWVNPVGLDSIGWKYYIVYVVWLPVEFAVVYLTFPETKGYALEEVSAILDNDRFFNFRHGKIVEKRVQVTAVSQHESSDLENSKTASISVTEKVV</sequence>
<keyword evidence="5 7" id="KW-1133">Transmembrane helix</keyword>
<dbReference type="FunFam" id="1.20.1250.20:FF:000134">
    <property type="entry name" value="MFS sugar transporter protein"/>
    <property type="match status" value="1"/>
</dbReference>
<feature type="domain" description="Major facilitator superfamily (MFS) profile" evidence="8">
    <location>
        <begin position="33"/>
        <end position="473"/>
    </location>
</feature>
<accession>S3BWC5</accession>
<dbReference type="EMBL" id="KE148156">
    <property type="protein sequence ID" value="EPE05564.1"/>
    <property type="molecule type" value="Genomic_DNA"/>
</dbReference>
<dbReference type="InterPro" id="IPR050360">
    <property type="entry name" value="MFS_Sugar_Transporters"/>
</dbReference>
<dbReference type="PANTHER" id="PTHR48022">
    <property type="entry name" value="PLASTIDIC GLUCOSE TRANSPORTER 4"/>
    <property type="match status" value="1"/>
</dbReference>
<dbReference type="Gene3D" id="1.20.1250.20">
    <property type="entry name" value="MFS general substrate transporter like domains"/>
    <property type="match status" value="1"/>
</dbReference>
<feature type="transmembrane region" description="Helical" evidence="7">
    <location>
        <begin position="325"/>
        <end position="344"/>
    </location>
</feature>
<dbReference type="InterPro" id="IPR020846">
    <property type="entry name" value="MFS_dom"/>
</dbReference>
<feature type="transmembrane region" description="Helical" evidence="7">
    <location>
        <begin position="101"/>
        <end position="118"/>
    </location>
</feature>
<keyword evidence="4 7" id="KW-0812">Transmembrane</keyword>
<dbReference type="AlphaFoldDB" id="S3BWC5"/>
<dbReference type="VEuPathDB" id="FungiDB:F503_02303"/>
<gene>
    <name evidence="9" type="ORF">F503_02303</name>
</gene>
<keyword evidence="3" id="KW-0813">Transport</keyword>
<dbReference type="GO" id="GO:0005351">
    <property type="term" value="F:carbohydrate:proton symporter activity"/>
    <property type="evidence" value="ECO:0007669"/>
    <property type="project" value="TreeGrafter"/>
</dbReference>
<dbReference type="InterPro" id="IPR005828">
    <property type="entry name" value="MFS_sugar_transport-like"/>
</dbReference>
<dbReference type="Proteomes" id="UP000016923">
    <property type="component" value="Unassembled WGS sequence"/>
</dbReference>
<name>S3BWC5_OPHP1</name>
<evidence type="ECO:0000256" key="6">
    <source>
        <dbReference type="ARBA" id="ARBA00023136"/>
    </source>
</evidence>
<evidence type="ECO:0000256" key="7">
    <source>
        <dbReference type="SAM" id="Phobius"/>
    </source>
</evidence>
<evidence type="ECO:0000256" key="2">
    <source>
        <dbReference type="ARBA" id="ARBA00010992"/>
    </source>
</evidence>
<keyword evidence="10" id="KW-1185">Reference proteome</keyword>
<dbReference type="Pfam" id="PF00083">
    <property type="entry name" value="Sugar_tr"/>
    <property type="match status" value="1"/>
</dbReference>
<evidence type="ECO:0000256" key="5">
    <source>
        <dbReference type="ARBA" id="ARBA00022989"/>
    </source>
</evidence>
<evidence type="ECO:0000256" key="3">
    <source>
        <dbReference type="ARBA" id="ARBA00022448"/>
    </source>
</evidence>
<dbReference type="OrthoDB" id="6133115at2759"/>
<proteinExistence type="inferred from homology"/>
<evidence type="ECO:0000256" key="1">
    <source>
        <dbReference type="ARBA" id="ARBA00004141"/>
    </source>
</evidence>
<feature type="transmembrane region" description="Helical" evidence="7">
    <location>
        <begin position="419"/>
        <end position="438"/>
    </location>
</feature>
<dbReference type="GO" id="GO:0016020">
    <property type="term" value="C:membrane"/>
    <property type="evidence" value="ECO:0007669"/>
    <property type="project" value="UniProtKB-SubCell"/>
</dbReference>
<evidence type="ECO:0000256" key="4">
    <source>
        <dbReference type="ARBA" id="ARBA00022692"/>
    </source>
</evidence>
<organism evidence="9 10">
    <name type="scientific">Ophiostoma piceae (strain UAMH 11346)</name>
    <name type="common">Sap stain fungus</name>
    <dbReference type="NCBI Taxonomy" id="1262450"/>
    <lineage>
        <taxon>Eukaryota</taxon>
        <taxon>Fungi</taxon>
        <taxon>Dikarya</taxon>
        <taxon>Ascomycota</taxon>
        <taxon>Pezizomycotina</taxon>
        <taxon>Sordariomycetes</taxon>
        <taxon>Sordariomycetidae</taxon>
        <taxon>Ophiostomatales</taxon>
        <taxon>Ophiostomataceae</taxon>
        <taxon>Ophiostoma</taxon>
    </lineage>
</organism>
<evidence type="ECO:0000313" key="10">
    <source>
        <dbReference type="Proteomes" id="UP000016923"/>
    </source>
</evidence>
<feature type="transmembrane region" description="Helical" evidence="7">
    <location>
        <begin position="283"/>
        <end position="305"/>
    </location>
</feature>
<reference evidence="9 10" key="1">
    <citation type="journal article" date="2013" name="BMC Genomics">
        <title>The genome and transcriptome of the pine saprophyte Ophiostoma piceae, and a comparison with the bark beetle-associated pine pathogen Grosmannia clavigera.</title>
        <authorList>
            <person name="Haridas S."/>
            <person name="Wang Y."/>
            <person name="Lim L."/>
            <person name="Massoumi Alamouti S."/>
            <person name="Jackman S."/>
            <person name="Docking R."/>
            <person name="Robertson G."/>
            <person name="Birol I."/>
            <person name="Bohlmann J."/>
            <person name="Breuil C."/>
        </authorList>
    </citation>
    <scope>NUCLEOTIDE SEQUENCE [LARGE SCALE GENOMIC DNA]</scope>
    <source>
        <strain evidence="9 10">UAMH 11346</strain>
    </source>
</reference>
<evidence type="ECO:0000259" key="8">
    <source>
        <dbReference type="PROSITE" id="PS50850"/>
    </source>
</evidence>
<feature type="transmembrane region" description="Helical" evidence="7">
    <location>
        <begin position="66"/>
        <end position="89"/>
    </location>
</feature>
<dbReference type="SUPFAM" id="SSF103473">
    <property type="entry name" value="MFS general substrate transporter"/>
    <property type="match status" value="1"/>
</dbReference>
<feature type="transmembrane region" description="Helical" evidence="7">
    <location>
        <begin position="450"/>
        <end position="469"/>
    </location>
</feature>
<dbReference type="PROSITE" id="PS50850">
    <property type="entry name" value="MFS"/>
    <property type="match status" value="1"/>
</dbReference>
<feature type="transmembrane region" description="Helical" evidence="7">
    <location>
        <begin position="351"/>
        <end position="373"/>
    </location>
</feature>
<feature type="transmembrane region" description="Helical" evidence="7">
    <location>
        <begin position="27"/>
        <end position="46"/>
    </location>
</feature>
<dbReference type="eggNOG" id="KOG0254">
    <property type="taxonomic scope" value="Eukaryota"/>
</dbReference>
<evidence type="ECO:0000313" key="9">
    <source>
        <dbReference type="EMBL" id="EPE05564.1"/>
    </source>
</evidence>
<dbReference type="HOGENOM" id="CLU_001265_30_13_1"/>
<dbReference type="PANTHER" id="PTHR48022:SF29">
    <property type="entry name" value="SUGAR TRANSPORTER, PUTATIVE (AFU_ORTHOLOGUE AFUA_6G14500)-RELATED"/>
    <property type="match status" value="1"/>
</dbReference>
<comment type="similarity">
    <text evidence="2">Belongs to the major facilitator superfamily. Sugar transporter (TC 2.A.1.1) family.</text>
</comment>
<keyword evidence="6 7" id="KW-0472">Membrane</keyword>
<comment type="subcellular location">
    <subcellularLocation>
        <location evidence="1">Membrane</location>
        <topology evidence="1">Multi-pass membrane protein</topology>
    </subcellularLocation>
</comment>
<feature type="transmembrane region" description="Helical" evidence="7">
    <location>
        <begin position="194"/>
        <end position="211"/>
    </location>
</feature>